<keyword evidence="1" id="KW-0812">Transmembrane</keyword>
<dbReference type="RefSeq" id="XP_005707520.1">
    <property type="nucleotide sequence ID" value="XM_005707463.1"/>
</dbReference>
<dbReference type="Gramene" id="EME31000">
    <property type="protein sequence ID" value="EME31000"/>
    <property type="gene ID" value="Gasu_17620"/>
</dbReference>
<sequence length="70" mass="8023">MSKSVYKEPRAWLLTLGTFIFVVLWCDLGIEKEKEEIREEITFLEKKISKIKKQSNVGESHAGLPSALDN</sequence>
<organism evidence="2 3">
    <name type="scientific">Galdieria sulphuraria</name>
    <name type="common">Red alga</name>
    <dbReference type="NCBI Taxonomy" id="130081"/>
    <lineage>
        <taxon>Eukaryota</taxon>
        <taxon>Rhodophyta</taxon>
        <taxon>Bangiophyceae</taxon>
        <taxon>Galdieriales</taxon>
        <taxon>Galdieriaceae</taxon>
        <taxon>Galdieria</taxon>
    </lineage>
</organism>
<dbReference type="EMBL" id="KB454495">
    <property type="protein sequence ID" value="EME31000.1"/>
    <property type="molecule type" value="Genomic_DNA"/>
</dbReference>
<gene>
    <name evidence="2" type="ORF">Gasu_17620</name>
</gene>
<proteinExistence type="predicted"/>
<evidence type="ECO:0000256" key="1">
    <source>
        <dbReference type="SAM" id="Phobius"/>
    </source>
</evidence>
<dbReference type="Proteomes" id="UP000030680">
    <property type="component" value="Unassembled WGS sequence"/>
</dbReference>
<name>M2X3K7_GALSU</name>
<dbReference type="AlphaFoldDB" id="M2X3K7"/>
<dbReference type="GeneID" id="17089689"/>
<reference evidence="3" key="1">
    <citation type="journal article" date="2013" name="Science">
        <title>Gene transfer from bacteria and archaea facilitated evolution of an extremophilic eukaryote.</title>
        <authorList>
            <person name="Schonknecht G."/>
            <person name="Chen W.H."/>
            <person name="Ternes C.M."/>
            <person name="Barbier G.G."/>
            <person name="Shrestha R.P."/>
            <person name="Stanke M."/>
            <person name="Brautigam A."/>
            <person name="Baker B.J."/>
            <person name="Banfield J.F."/>
            <person name="Garavito R.M."/>
            <person name="Carr K."/>
            <person name="Wilkerson C."/>
            <person name="Rensing S.A."/>
            <person name="Gagneul D."/>
            <person name="Dickenson N.E."/>
            <person name="Oesterhelt C."/>
            <person name="Lercher M.J."/>
            <person name="Weber A.P."/>
        </authorList>
    </citation>
    <scope>NUCLEOTIDE SEQUENCE [LARGE SCALE GENOMIC DNA]</scope>
    <source>
        <strain evidence="3">074W</strain>
    </source>
</reference>
<keyword evidence="1" id="KW-0472">Membrane</keyword>
<keyword evidence="3" id="KW-1185">Reference proteome</keyword>
<evidence type="ECO:0000313" key="3">
    <source>
        <dbReference type="Proteomes" id="UP000030680"/>
    </source>
</evidence>
<feature type="transmembrane region" description="Helical" evidence="1">
    <location>
        <begin position="12"/>
        <end position="30"/>
    </location>
</feature>
<dbReference type="KEGG" id="gsl:Gasu_17620"/>
<accession>M2X3K7</accession>
<evidence type="ECO:0000313" key="2">
    <source>
        <dbReference type="EMBL" id="EME31000.1"/>
    </source>
</evidence>
<protein>
    <submittedName>
        <fullName evidence="2">Uncharacterized protein</fullName>
    </submittedName>
</protein>
<keyword evidence="1" id="KW-1133">Transmembrane helix</keyword>